<sequence>MNSANNTPLVSIVIPYYNCAKYILETLDSIKSQTYTNYEIIIVNDGSNPSDTQFIENVLKTESKIKYIYQENQGVSAARNAGGHIAQGEFLLFLDADDVIKPTFLEKTLSAMLQNPNCKLAYTRVEFFEAQTGEWKLPAYTDFKNLLISNKIPATHALHKKVDFDAVGGFDEGLLTHEDWDYWIRLLKNGGDVIRLDEILFKYRKRNDNSSLINQLSANPDKNRRNWQAVCNKHQSLLLENNLGYVDLTTQNSELQNEKENLQQDIVNLNDDIASLKDRIGSLEQNNKNLAYQLSKNKQNQISIPALQSMGGGRDKLSYIYKTPSYKIIRGFRRLNWKLRGRPKKPHFNSLDDQQNFNEAFRILNSFAWNILSPIHILYKLFKRNK</sequence>
<proteinExistence type="predicted"/>
<dbReference type="PANTHER" id="PTHR43685:SF2">
    <property type="entry name" value="GLYCOSYLTRANSFERASE 2-LIKE DOMAIN-CONTAINING PROTEIN"/>
    <property type="match status" value="1"/>
</dbReference>
<dbReference type="Proteomes" id="UP000190435">
    <property type="component" value="Unassembled WGS sequence"/>
</dbReference>
<gene>
    <name evidence="4" type="primary">kfoC_5</name>
    <name evidence="3" type="ORF">B0181_04730</name>
    <name evidence="4" type="ORF">NCTC10293_02194</name>
</gene>
<evidence type="ECO:0000259" key="2">
    <source>
        <dbReference type="Pfam" id="PF00535"/>
    </source>
</evidence>
<keyword evidence="5" id="KW-1185">Reference proteome</keyword>
<dbReference type="Proteomes" id="UP000255279">
    <property type="component" value="Unassembled WGS sequence"/>
</dbReference>
<keyword evidence="1" id="KW-0175">Coiled coil</keyword>
<reference evidence="4 6" key="2">
    <citation type="submission" date="2018-06" db="EMBL/GenBank/DDBJ databases">
        <authorList>
            <consortium name="Pathogen Informatics"/>
            <person name="Doyle S."/>
        </authorList>
    </citation>
    <scope>NUCLEOTIDE SEQUENCE [LARGE SCALE GENOMIC DNA]</scope>
    <source>
        <strain evidence="4 6">NCTC10293</strain>
    </source>
</reference>
<dbReference type="CDD" id="cd00761">
    <property type="entry name" value="Glyco_tranf_GTA_type"/>
    <property type="match status" value="1"/>
</dbReference>
<organism evidence="3 5">
    <name type="scientific">Moraxella caviae</name>
    <dbReference type="NCBI Taxonomy" id="34060"/>
    <lineage>
        <taxon>Bacteria</taxon>
        <taxon>Pseudomonadati</taxon>
        <taxon>Pseudomonadota</taxon>
        <taxon>Gammaproteobacteria</taxon>
        <taxon>Moraxellales</taxon>
        <taxon>Moraxellaceae</taxon>
        <taxon>Moraxella</taxon>
    </lineage>
</organism>
<dbReference type="PANTHER" id="PTHR43685">
    <property type="entry name" value="GLYCOSYLTRANSFERASE"/>
    <property type="match status" value="1"/>
</dbReference>
<dbReference type="InterPro" id="IPR029044">
    <property type="entry name" value="Nucleotide-diphossugar_trans"/>
</dbReference>
<reference evidence="3 5" key="1">
    <citation type="submission" date="2017-02" db="EMBL/GenBank/DDBJ databases">
        <title>Draft genome sequence of Moraxella caviae CCUG 355 type strain.</title>
        <authorList>
            <person name="Engstrom-Jakobsson H."/>
            <person name="Salva-Serra F."/>
            <person name="Thorell K."/>
            <person name="Gonzales-Siles L."/>
            <person name="Karlsson R."/>
            <person name="Boulund F."/>
            <person name="Engstrand L."/>
            <person name="Moore E."/>
        </authorList>
    </citation>
    <scope>NUCLEOTIDE SEQUENCE [LARGE SCALE GENOMIC DNA]</scope>
    <source>
        <strain evidence="3 5">CCUG 355</strain>
    </source>
</reference>
<evidence type="ECO:0000256" key="1">
    <source>
        <dbReference type="SAM" id="Coils"/>
    </source>
</evidence>
<dbReference type="AlphaFoldDB" id="A0A1T0A385"/>
<dbReference type="SUPFAM" id="SSF53448">
    <property type="entry name" value="Nucleotide-diphospho-sugar transferases"/>
    <property type="match status" value="1"/>
</dbReference>
<dbReference type="Gene3D" id="3.90.550.10">
    <property type="entry name" value="Spore Coat Polysaccharide Biosynthesis Protein SpsA, Chain A"/>
    <property type="match status" value="1"/>
</dbReference>
<dbReference type="STRING" id="34060.B0181_04730"/>
<evidence type="ECO:0000313" key="6">
    <source>
        <dbReference type="Proteomes" id="UP000255279"/>
    </source>
</evidence>
<accession>A0A1T0A385</accession>
<dbReference type="EMBL" id="UGQE01000004">
    <property type="protein sequence ID" value="STZ14599.1"/>
    <property type="molecule type" value="Genomic_DNA"/>
</dbReference>
<dbReference type="OrthoDB" id="6813549at2"/>
<evidence type="ECO:0000313" key="3">
    <source>
        <dbReference type="EMBL" id="OOR90184.1"/>
    </source>
</evidence>
<dbReference type="EMBL" id="MUXU01000033">
    <property type="protein sequence ID" value="OOR90184.1"/>
    <property type="molecule type" value="Genomic_DNA"/>
</dbReference>
<name>A0A1T0A385_9GAMM</name>
<feature type="coiled-coil region" evidence="1">
    <location>
        <begin position="245"/>
        <end position="293"/>
    </location>
</feature>
<dbReference type="RefSeq" id="WP_078276337.1">
    <property type="nucleotide sequence ID" value="NZ_CAACXO010000030.1"/>
</dbReference>
<feature type="domain" description="Glycosyltransferase 2-like" evidence="2">
    <location>
        <begin position="11"/>
        <end position="137"/>
    </location>
</feature>
<dbReference type="InterPro" id="IPR001173">
    <property type="entry name" value="Glyco_trans_2-like"/>
</dbReference>
<dbReference type="Pfam" id="PF00535">
    <property type="entry name" value="Glycos_transf_2"/>
    <property type="match status" value="1"/>
</dbReference>
<dbReference type="InterPro" id="IPR050834">
    <property type="entry name" value="Glycosyltransf_2"/>
</dbReference>
<evidence type="ECO:0000313" key="4">
    <source>
        <dbReference type="EMBL" id="STZ14599.1"/>
    </source>
</evidence>
<protein>
    <submittedName>
        <fullName evidence="4">Chondroitin polymerase</fullName>
    </submittedName>
</protein>
<evidence type="ECO:0000313" key="5">
    <source>
        <dbReference type="Proteomes" id="UP000190435"/>
    </source>
</evidence>